<accession>B6A9S7</accession>
<name>B6A9S7_CRYMR</name>
<evidence type="ECO:0000313" key="3">
    <source>
        <dbReference type="Proteomes" id="UP000001460"/>
    </source>
</evidence>
<evidence type="ECO:0000313" key="2">
    <source>
        <dbReference type="EMBL" id="EEA04968.1"/>
    </source>
</evidence>
<feature type="region of interest" description="Disordered" evidence="1">
    <location>
        <begin position="95"/>
        <end position="114"/>
    </location>
</feature>
<dbReference type="EMBL" id="DS989726">
    <property type="protein sequence ID" value="EEA04968.1"/>
    <property type="molecule type" value="Genomic_DNA"/>
</dbReference>
<dbReference type="GeneID" id="6994703"/>
<gene>
    <name evidence="2" type="ORF">CMU_040370</name>
</gene>
<reference evidence="2" key="1">
    <citation type="submission" date="2008-06" db="EMBL/GenBank/DDBJ databases">
        <authorList>
            <person name="Lorenzi H."/>
            <person name="Inman J."/>
            <person name="Miller J."/>
            <person name="Schobel S."/>
            <person name="Amedeo P."/>
            <person name="Caler E.V."/>
            <person name="da Silva J."/>
        </authorList>
    </citation>
    <scope>NUCLEOTIDE SEQUENCE [LARGE SCALE GENOMIC DNA]</scope>
    <source>
        <strain evidence="2">RN66</strain>
    </source>
</reference>
<dbReference type="STRING" id="441375.B6A9S7"/>
<evidence type="ECO:0000256" key="1">
    <source>
        <dbReference type="SAM" id="MobiDB-lite"/>
    </source>
</evidence>
<dbReference type="AlphaFoldDB" id="B6A9S7"/>
<sequence>MIINYKLVVQLLVILQSFLWGTFAVRLRAKESKVLRRKFSGSNYGNLQTESIAKNFILTPIDNLFGQKGLYNNDTESVVKSKDSVEPTTEFTVDSKLESTGESKINSTLDPTEEPEISSIFESERPRVNSILESMEEPEINSILESERPGINSTLEYMKEPEINSILKSERSGVNSTLEPMEEIEINSILKSERFEVNSTLESIEEPEINSILESERSGVNSTLESIEEPEINSILESERSGVNSTLESIEEPEINSILESERSGVNSTLESIEEPEINSILESERPRINSTLESIEEPEINSILESERSGVNSTLESIEEPEINSILESERPRINSTLESIEEPKINSILESERSGMNSTLEPMEETEINSILESERPGINSTLEYMKEPEINSILESERSGMNSTLESMEETEINSILESKGPGINSTLKSIEEPAIDYTRNLFEVKNDTEGVSAEPNLVELEHKAQHNEASDSKEEEKELGIKQKGDESYNKQIEPMINKFEKLVPVYFNSSNVSKARNESLISSYNNNSLSINASKPSSITLDKPKYIRRILKYDMKEPEMVDFMEGIFPEVIVTNVDNSKEKKEFNEGSIQDDTLEDILIDKPKSITDETVRTQPSPEFEGEEKIVEFLNRVAIEDASEGANQQSAEVTETLPQNIYGGQYVLVEFNNFEPNYISSEQLKILELKLKTAPEGSHIIVKNTFEPQLFEYYQNSIKELDQDLQMKILKLIDEDKAARTKDLKSLKSETDNNEIKEDQREVFKIPEESPEVILEQGSSSIEFEDITADDTEDEIEDEIIEN</sequence>
<feature type="region of interest" description="Disordered" evidence="1">
    <location>
        <begin position="468"/>
        <end position="491"/>
    </location>
</feature>
<protein>
    <submittedName>
        <fullName evidence="2">Uncharacterized protein</fullName>
    </submittedName>
</protein>
<dbReference type="RefSeq" id="XP_002139317.1">
    <property type="nucleotide sequence ID" value="XM_002139281.1"/>
</dbReference>
<dbReference type="OrthoDB" id="10628542at2759"/>
<organism evidence="2 3">
    <name type="scientific">Cryptosporidium muris (strain RN66)</name>
    <dbReference type="NCBI Taxonomy" id="441375"/>
    <lineage>
        <taxon>Eukaryota</taxon>
        <taxon>Sar</taxon>
        <taxon>Alveolata</taxon>
        <taxon>Apicomplexa</taxon>
        <taxon>Conoidasida</taxon>
        <taxon>Coccidia</taxon>
        <taxon>Eucoccidiorida</taxon>
        <taxon>Eimeriorina</taxon>
        <taxon>Cryptosporidiidae</taxon>
        <taxon>Cryptosporidium</taxon>
    </lineage>
</organism>
<dbReference type="Proteomes" id="UP000001460">
    <property type="component" value="Unassembled WGS sequence"/>
</dbReference>
<dbReference type="VEuPathDB" id="CryptoDB:CMU_040370"/>
<proteinExistence type="predicted"/>
<keyword evidence="3" id="KW-1185">Reference proteome</keyword>